<evidence type="ECO:0000313" key="4">
    <source>
        <dbReference type="Proteomes" id="UP000199002"/>
    </source>
</evidence>
<dbReference type="Pfam" id="PF00565">
    <property type="entry name" value="SNase"/>
    <property type="match status" value="1"/>
</dbReference>
<dbReference type="RefSeq" id="WP_244273679.1">
    <property type="nucleotide sequence ID" value="NZ_FNQJ01000016.1"/>
</dbReference>
<evidence type="ECO:0000259" key="2">
    <source>
        <dbReference type="PROSITE" id="PS50830"/>
    </source>
</evidence>
<accession>A0A1H4BVB3</accession>
<feature type="region of interest" description="Disordered" evidence="1">
    <location>
        <begin position="113"/>
        <end position="152"/>
    </location>
</feature>
<dbReference type="InterPro" id="IPR002071">
    <property type="entry name" value="Thermonucl_AS"/>
</dbReference>
<dbReference type="Gene3D" id="2.40.50.90">
    <property type="match status" value="1"/>
</dbReference>
<dbReference type="SUPFAM" id="SSF50199">
    <property type="entry name" value="Staphylococcal nuclease"/>
    <property type="match status" value="1"/>
</dbReference>
<keyword evidence="4" id="KW-1185">Reference proteome</keyword>
<evidence type="ECO:0000313" key="3">
    <source>
        <dbReference type="EMBL" id="SEA52096.1"/>
    </source>
</evidence>
<feature type="domain" description="TNase-like" evidence="2">
    <location>
        <begin position="9"/>
        <end position="136"/>
    </location>
</feature>
<dbReference type="GO" id="GO:0004519">
    <property type="term" value="F:endonuclease activity"/>
    <property type="evidence" value="ECO:0007669"/>
    <property type="project" value="UniProtKB-KW"/>
</dbReference>
<dbReference type="PANTHER" id="PTHR12302:SF26">
    <property type="entry name" value="BLR1266 PROTEIN"/>
    <property type="match status" value="1"/>
</dbReference>
<dbReference type="PANTHER" id="PTHR12302">
    <property type="entry name" value="EBNA2 BINDING PROTEIN P100"/>
    <property type="match status" value="1"/>
</dbReference>
<dbReference type="Proteomes" id="UP000199002">
    <property type="component" value="Unassembled WGS sequence"/>
</dbReference>
<dbReference type="STRING" id="592050.SAMN05421875_1166"/>
<reference evidence="4" key="1">
    <citation type="submission" date="2016-10" db="EMBL/GenBank/DDBJ databases">
        <authorList>
            <person name="Varghese N."/>
            <person name="Submissions S."/>
        </authorList>
    </citation>
    <scope>NUCLEOTIDE SEQUENCE [LARGE SCALE GENOMIC DNA]</scope>
    <source>
        <strain evidence="4">DSM 25157</strain>
    </source>
</reference>
<evidence type="ECO:0000256" key="1">
    <source>
        <dbReference type="SAM" id="MobiDB-lite"/>
    </source>
</evidence>
<dbReference type="InterPro" id="IPR016071">
    <property type="entry name" value="Staphylococal_nuclease_OB-fold"/>
</dbReference>
<proteinExistence type="predicted"/>
<dbReference type="EMBL" id="FNQJ01000016">
    <property type="protein sequence ID" value="SEA52096.1"/>
    <property type="molecule type" value="Genomic_DNA"/>
</dbReference>
<name>A0A1H4BVB3_9BURK</name>
<dbReference type="PROSITE" id="PS50830">
    <property type="entry name" value="TNASE_3"/>
    <property type="match status" value="1"/>
</dbReference>
<keyword evidence="3" id="KW-0540">Nuclease</keyword>
<dbReference type="InterPro" id="IPR035437">
    <property type="entry name" value="SNase_OB-fold_sf"/>
</dbReference>
<dbReference type="PROSITE" id="PS01123">
    <property type="entry name" value="TNASE_1"/>
    <property type="match status" value="1"/>
</dbReference>
<dbReference type="GO" id="GO:0003676">
    <property type="term" value="F:nucleic acid binding"/>
    <property type="evidence" value="ECO:0007669"/>
    <property type="project" value="InterPro"/>
</dbReference>
<gene>
    <name evidence="3" type="ORF">SAMN05421875_1166</name>
</gene>
<protein>
    <submittedName>
        <fullName evidence="3">Endonuclease YncB, thermonuclease family</fullName>
    </submittedName>
</protein>
<dbReference type="AlphaFoldDB" id="A0A1H4BVB3"/>
<organism evidence="3 4">
    <name type="scientific">Acidovorax soli</name>
    <dbReference type="NCBI Taxonomy" id="592050"/>
    <lineage>
        <taxon>Bacteria</taxon>
        <taxon>Pseudomonadati</taxon>
        <taxon>Pseudomonadota</taxon>
        <taxon>Betaproteobacteria</taxon>
        <taxon>Burkholderiales</taxon>
        <taxon>Comamonadaceae</taxon>
        <taxon>Acidovorax</taxon>
    </lineage>
</organism>
<sequence length="152" mass="16483">MATMAAVADTLDGKVVGVSDGDTVTLLTAEHRQIKIRIAGIDAPEKAQAFGQAAKKAMSACAFGKAASVEWKKLDRYGRTIGQLSVDGVDCGLRQVELGLAWHYKAYEREQAPTDRQAYAEAEKAAKEAGKGLWSDPKPQPPWEFRHSKASH</sequence>
<feature type="compositionally biased region" description="Basic and acidic residues" evidence="1">
    <location>
        <begin position="121"/>
        <end position="130"/>
    </location>
</feature>
<keyword evidence="3" id="KW-0255">Endonuclease</keyword>
<dbReference type="GeneID" id="34232214"/>
<keyword evidence="3" id="KW-0378">Hydrolase</keyword>
<dbReference type="SMART" id="SM00318">
    <property type="entry name" value="SNc"/>
    <property type="match status" value="1"/>
</dbReference>